<sequence>MVDNMEIHISICSPWQHSITSHLTEVTEVLWSTQWVSLGE</sequence>
<evidence type="ECO:0000313" key="1">
    <source>
        <dbReference type="EMBL" id="JAH84799.1"/>
    </source>
</evidence>
<protein>
    <submittedName>
        <fullName evidence="1">Uncharacterized protein</fullName>
    </submittedName>
</protein>
<dbReference type="AlphaFoldDB" id="A0A0E9W359"/>
<dbReference type="EMBL" id="GBXM01023778">
    <property type="protein sequence ID" value="JAH84799.1"/>
    <property type="molecule type" value="Transcribed_RNA"/>
</dbReference>
<organism evidence="1">
    <name type="scientific">Anguilla anguilla</name>
    <name type="common">European freshwater eel</name>
    <name type="synonym">Muraena anguilla</name>
    <dbReference type="NCBI Taxonomy" id="7936"/>
    <lineage>
        <taxon>Eukaryota</taxon>
        <taxon>Metazoa</taxon>
        <taxon>Chordata</taxon>
        <taxon>Craniata</taxon>
        <taxon>Vertebrata</taxon>
        <taxon>Euteleostomi</taxon>
        <taxon>Actinopterygii</taxon>
        <taxon>Neopterygii</taxon>
        <taxon>Teleostei</taxon>
        <taxon>Anguilliformes</taxon>
        <taxon>Anguillidae</taxon>
        <taxon>Anguilla</taxon>
    </lineage>
</organism>
<proteinExistence type="predicted"/>
<reference evidence="1" key="2">
    <citation type="journal article" date="2015" name="Fish Shellfish Immunol.">
        <title>Early steps in the European eel (Anguilla anguilla)-Vibrio vulnificus interaction in the gills: Role of the RtxA13 toxin.</title>
        <authorList>
            <person name="Callol A."/>
            <person name="Pajuelo D."/>
            <person name="Ebbesson L."/>
            <person name="Teles M."/>
            <person name="MacKenzie S."/>
            <person name="Amaro C."/>
        </authorList>
    </citation>
    <scope>NUCLEOTIDE SEQUENCE</scope>
</reference>
<reference evidence="1" key="1">
    <citation type="submission" date="2014-11" db="EMBL/GenBank/DDBJ databases">
        <authorList>
            <person name="Amaro Gonzalez C."/>
        </authorList>
    </citation>
    <scope>NUCLEOTIDE SEQUENCE</scope>
</reference>
<accession>A0A0E9W359</accession>
<name>A0A0E9W359_ANGAN</name>